<dbReference type="InterPro" id="IPR018766">
    <property type="entry name" value="Zinicin_2"/>
</dbReference>
<dbReference type="KEGG" id="flh:EJ997_07680"/>
<evidence type="ECO:0000313" key="2">
    <source>
        <dbReference type="Proteomes" id="UP000280344"/>
    </source>
</evidence>
<accession>A0A3Q9G4J6</accession>
<dbReference type="Gene3D" id="1.20.150.30">
    <property type="entry name" value="Zincin-like metallopeptidase, N-terminal domain"/>
    <property type="match status" value="1"/>
</dbReference>
<evidence type="ECO:0000313" key="1">
    <source>
        <dbReference type="EMBL" id="AZQ77230.1"/>
    </source>
</evidence>
<dbReference type="RefSeq" id="WP_126704034.1">
    <property type="nucleotide sequence ID" value="NZ_CP034593.1"/>
</dbReference>
<dbReference type="OrthoDB" id="142939at2"/>
<name>A0A3Q9G4J6_9ACTO</name>
<organism evidence="1 2">
    <name type="scientific">Flaviflexus ciconiae</name>
    <dbReference type="NCBI Taxonomy" id="2496867"/>
    <lineage>
        <taxon>Bacteria</taxon>
        <taxon>Bacillati</taxon>
        <taxon>Actinomycetota</taxon>
        <taxon>Actinomycetes</taxon>
        <taxon>Actinomycetales</taxon>
        <taxon>Actinomycetaceae</taxon>
        <taxon>Flaviflexus</taxon>
    </lineage>
</organism>
<evidence type="ECO:0008006" key="3">
    <source>
        <dbReference type="Google" id="ProtNLM"/>
    </source>
</evidence>
<dbReference type="PANTHER" id="PTHR39420">
    <property type="match status" value="1"/>
</dbReference>
<dbReference type="PANTHER" id="PTHR39420:SF1">
    <property type="entry name" value="HYDROLASE"/>
    <property type="match status" value="1"/>
</dbReference>
<dbReference type="Proteomes" id="UP000280344">
    <property type="component" value="Chromosome"/>
</dbReference>
<dbReference type="AlphaFoldDB" id="A0A3Q9G4J6"/>
<dbReference type="EMBL" id="CP034593">
    <property type="protein sequence ID" value="AZQ77230.1"/>
    <property type="molecule type" value="Genomic_DNA"/>
</dbReference>
<reference evidence="1 2" key="1">
    <citation type="submission" date="2018-12" db="EMBL/GenBank/DDBJ databases">
        <title>Complete genome sequence of Flaviflexus sp. H23T48.</title>
        <authorList>
            <person name="Bae J.-W."/>
            <person name="Lee J.-Y."/>
        </authorList>
    </citation>
    <scope>NUCLEOTIDE SEQUENCE [LARGE SCALE GENOMIC DNA]</scope>
    <source>
        <strain evidence="1 2">H23T48</strain>
    </source>
</reference>
<protein>
    <recommendedName>
        <fullName evidence="3">Coenzyme F420 biosynthesis-associated protein</fullName>
    </recommendedName>
</protein>
<sequence>MPVDPTVAYRRVRQLSGSGPTITPARARAVATGLRRAAAVAPGIVATQTGLHHLLEDVESKPVSVLARPGWAQAAALSVSPFLDSLVGEKKIQSRIASEELAAALAVMAPRILGQYDPFALTALPGQGLPIEGRLLLVAPNIWDFSSEWNLDSRDIQLFVCVHEFTHAFQFTAAPWLKDVLIAKVRIAMDSIEDSFSADALSELLAIMSILEGHAEYVMNTVPIARIPSRKRITAAIKARRGSGGQLAQALKKLLGFDLKLDQYSEGEGFVKAIISSHGHEGFNTLWTNPGYLPGPDEIKDPQSWIDRVLS</sequence>
<gene>
    <name evidence="1" type="ORF">EJ997_07680</name>
</gene>
<dbReference type="SUPFAM" id="SSF55486">
    <property type="entry name" value="Metalloproteases ('zincins'), catalytic domain"/>
    <property type="match status" value="1"/>
</dbReference>
<dbReference type="InterPro" id="IPR042271">
    <property type="entry name" value="Zinicin_2_N"/>
</dbReference>
<dbReference type="Pfam" id="PF10103">
    <property type="entry name" value="Zincin_2"/>
    <property type="match status" value="2"/>
</dbReference>
<proteinExistence type="predicted"/>
<keyword evidence="2" id="KW-1185">Reference proteome</keyword>